<keyword evidence="4" id="KW-1185">Reference proteome</keyword>
<keyword evidence="2" id="KW-0812">Transmembrane</keyword>
<feature type="region of interest" description="Disordered" evidence="1">
    <location>
        <begin position="1205"/>
        <end position="1242"/>
    </location>
</feature>
<feature type="transmembrane region" description="Helical" evidence="2">
    <location>
        <begin position="80"/>
        <end position="97"/>
    </location>
</feature>
<keyword evidence="2" id="KW-1133">Transmembrane helix</keyword>
<accession>A0A812Q9H0</accession>
<feature type="transmembrane region" description="Helical" evidence="2">
    <location>
        <begin position="285"/>
        <end position="309"/>
    </location>
</feature>
<evidence type="ECO:0000256" key="1">
    <source>
        <dbReference type="SAM" id="MobiDB-lite"/>
    </source>
</evidence>
<evidence type="ECO:0000256" key="2">
    <source>
        <dbReference type="SAM" id="Phobius"/>
    </source>
</evidence>
<name>A0A812Q9H0_9DINO</name>
<dbReference type="Proteomes" id="UP000601435">
    <property type="component" value="Unassembled WGS sequence"/>
</dbReference>
<feature type="transmembrane region" description="Helical" evidence="2">
    <location>
        <begin position="117"/>
        <end position="141"/>
    </location>
</feature>
<evidence type="ECO:0000313" key="3">
    <source>
        <dbReference type="EMBL" id="CAE7377515.1"/>
    </source>
</evidence>
<gene>
    <name evidence="3" type="ORF">SNEC2469_LOCUS10190</name>
</gene>
<feature type="transmembrane region" description="Helical" evidence="2">
    <location>
        <begin position="329"/>
        <end position="353"/>
    </location>
</feature>
<protein>
    <submittedName>
        <fullName evidence="3">Uncharacterized protein</fullName>
    </submittedName>
</protein>
<organism evidence="3 4">
    <name type="scientific">Symbiodinium necroappetens</name>
    <dbReference type="NCBI Taxonomy" id="1628268"/>
    <lineage>
        <taxon>Eukaryota</taxon>
        <taxon>Sar</taxon>
        <taxon>Alveolata</taxon>
        <taxon>Dinophyceae</taxon>
        <taxon>Suessiales</taxon>
        <taxon>Symbiodiniaceae</taxon>
        <taxon>Symbiodinium</taxon>
    </lineage>
</organism>
<comment type="caution">
    <text evidence="3">The sequence shown here is derived from an EMBL/GenBank/DDBJ whole genome shotgun (WGS) entry which is preliminary data.</text>
</comment>
<proteinExistence type="predicted"/>
<reference evidence="3" key="1">
    <citation type="submission" date="2021-02" db="EMBL/GenBank/DDBJ databases">
        <authorList>
            <person name="Dougan E. K."/>
            <person name="Rhodes N."/>
            <person name="Thang M."/>
            <person name="Chan C."/>
        </authorList>
    </citation>
    <scope>NUCLEOTIDE SEQUENCE</scope>
</reference>
<evidence type="ECO:0000313" key="4">
    <source>
        <dbReference type="Proteomes" id="UP000601435"/>
    </source>
</evidence>
<sequence length="1290" mass="144292">MAETLTGIAGGLLGGAAAFTTANWDVVGMTSGLATSGRGAQVDQSFQRKHDRIDYKVQRQSLHRDDLNDLMGLTIGRMDMYNLVGALLLTFALQWITSSDIVAAPDVKYWPPWYSTVFVISCFSSVGYLLFSLWFAMMCSVTCQSLGTRLRINFARLSLPKNEDISRIKVPFFIPGGALEKMQNKIFHAEGEAEHREFTGQELLRELKKEELEADSASSPTSKPEKVVRGLTFNDWGSDNGEKDDDDQDFEKHLRRWLYERGQWLSADAYARACMVVGMNQMLQALTYHVVATVWKVSALTSIACLLLAKSLSLFMLQVDLGIRKYRCFGFTMVMLLELLPPTYATLYLFVYVPGIEWPGWLQGLSFAFHDVAAAAVQHEELLCTLAAVLRSHQLTPASDTGNPVITQRLTPKLICLIPTAHRVDQSRLCAPEGGDFNLEEVSMGQISCPIGGGPQLSYANLRILTSDEISSLETDMQKFRQQTELPSKKLSAKLPMVSPGLLDFVADCMEPNFDSCNGRWRARWHLGIHHSDKACLPCHGVQLVKHVRAAPSKLAEGVCDMLQQELDVVMSNQALHCGNFSVSAKDVGLIEFEGRRLICKVGYHVEAGGTCCYIQVTFWTHVHGPMFRVRDDDVAMVMHQGHMSCQLKRNKLFNIIELQDPIPENELREAKVDPMPGKVTVNFTFFLAVLYILSGIMHMAGQIFGFDQAAIIDCSDDNCTTSGSNPIWPHARPRPRGPSARHHPLRRLRGQYAIDAEMGEIQSNWPSPASFFEVKALHCSANNSHLFMHNGFAAFEAEVLNKRLGSVVMIDDDLCGAFDVQQTRVRVRNEDTENGFEIWRRLHKQFSLPERARATHLVNEIIGFRLRSGHPGQADKDIGPQYDYQTVQNIPVNCTGTTVACLTQSDIRSQFLKPGAWSLLSGRRVDWFGWQDCKIDKFQLTAKGSPGRPWHLEQSFKVRPGAGLCHAGKETCSRHVAGGYIDVQALQLSAEGKSLVVLHGGHFLDSWDLEIGAFKGQLQLEQAYQAMCHNDASLHLVRHSPAGPILEELPWARARSSVLDCRGPRAMTPEEWELTRWWREGPGPLDAEPDAFELGTPRGERSSGFAIEDEFESWTDRPKRITKSPGSASNCVAGTSYDLSPRNSESPAQKAEAFQLEEEENAYLSAVQLLKEMGSGRAEAEVAWKTCVLREKLRLARSLAALRTPPPPRRSFSRQTSGDTSFDDIDAGHAPEDRELCPDDWPEQKFRPLAVDFSFNFAALEMAEREYEVEVRTLLQEVFANWQRAVLTK</sequence>
<feature type="compositionally biased region" description="Basic and acidic residues" evidence="1">
    <location>
        <begin position="1227"/>
        <end position="1242"/>
    </location>
</feature>
<dbReference type="OrthoDB" id="429778at2759"/>
<feature type="transmembrane region" description="Helical" evidence="2">
    <location>
        <begin position="680"/>
        <end position="701"/>
    </location>
</feature>
<dbReference type="EMBL" id="CAJNJA010016254">
    <property type="protein sequence ID" value="CAE7377515.1"/>
    <property type="molecule type" value="Genomic_DNA"/>
</dbReference>
<keyword evidence="2" id="KW-0472">Membrane</keyword>